<feature type="transmembrane region" description="Helical" evidence="1">
    <location>
        <begin position="31"/>
        <end position="50"/>
    </location>
</feature>
<proteinExistence type="predicted"/>
<name>A0A1M2VZG6_TRAPU</name>
<evidence type="ECO:0000256" key="1">
    <source>
        <dbReference type="SAM" id="Phobius"/>
    </source>
</evidence>
<reference evidence="2 3" key="1">
    <citation type="submission" date="2016-10" db="EMBL/GenBank/DDBJ databases">
        <title>Genome sequence of the basidiomycete white-rot fungus Trametes pubescens.</title>
        <authorList>
            <person name="Makela M.R."/>
            <person name="Granchi Z."/>
            <person name="Peng M."/>
            <person name="De Vries R.P."/>
            <person name="Grigoriev I."/>
            <person name="Riley R."/>
            <person name="Hilden K."/>
        </authorList>
    </citation>
    <scope>NUCLEOTIDE SEQUENCE [LARGE SCALE GENOMIC DNA]</scope>
    <source>
        <strain evidence="2 3">FBCC735</strain>
    </source>
</reference>
<dbReference type="AlphaFoldDB" id="A0A1M2VZG6"/>
<evidence type="ECO:0000313" key="3">
    <source>
        <dbReference type="Proteomes" id="UP000184267"/>
    </source>
</evidence>
<sequence>MPSVPVYPEHNFAVFARDAKDSLTPNATQRTTLIVAGCYIIAIAILWCVLPSRGLAQPWSERG</sequence>
<keyword evidence="3" id="KW-1185">Reference proteome</keyword>
<dbReference type="EMBL" id="MNAD01000440">
    <property type="protein sequence ID" value="OJT13014.1"/>
    <property type="molecule type" value="Genomic_DNA"/>
</dbReference>
<dbReference type="STRING" id="154538.A0A1M2VZG6"/>
<dbReference type="Proteomes" id="UP000184267">
    <property type="component" value="Unassembled WGS sequence"/>
</dbReference>
<dbReference type="OrthoDB" id="3265025at2759"/>
<keyword evidence="1" id="KW-1133">Transmembrane helix</keyword>
<organism evidence="2 3">
    <name type="scientific">Trametes pubescens</name>
    <name type="common">White-rot fungus</name>
    <dbReference type="NCBI Taxonomy" id="154538"/>
    <lineage>
        <taxon>Eukaryota</taxon>
        <taxon>Fungi</taxon>
        <taxon>Dikarya</taxon>
        <taxon>Basidiomycota</taxon>
        <taxon>Agaricomycotina</taxon>
        <taxon>Agaricomycetes</taxon>
        <taxon>Polyporales</taxon>
        <taxon>Polyporaceae</taxon>
        <taxon>Trametes</taxon>
    </lineage>
</organism>
<keyword evidence="1" id="KW-0472">Membrane</keyword>
<evidence type="ECO:0000313" key="2">
    <source>
        <dbReference type="EMBL" id="OJT13014.1"/>
    </source>
</evidence>
<comment type="caution">
    <text evidence="2">The sequence shown here is derived from an EMBL/GenBank/DDBJ whole genome shotgun (WGS) entry which is preliminary data.</text>
</comment>
<accession>A0A1M2VZG6</accession>
<gene>
    <name evidence="2" type="ORF">TRAPUB_10423</name>
</gene>
<protein>
    <submittedName>
        <fullName evidence="2">Uncharacterized protein</fullName>
    </submittedName>
</protein>
<keyword evidence="1" id="KW-0812">Transmembrane</keyword>